<proteinExistence type="inferred from homology"/>
<dbReference type="GO" id="GO:0017168">
    <property type="term" value="F:5-oxoprolinase (ATP-hydrolyzing) activity"/>
    <property type="evidence" value="ECO:0007669"/>
    <property type="project" value="TreeGrafter"/>
</dbReference>
<dbReference type="EC" id="6.4.1.8" evidence="6"/>
<feature type="domain" description="Hydantoinase A/oxoprolinase" evidence="2">
    <location>
        <begin position="297"/>
        <end position="579"/>
    </location>
</feature>
<name>A0A5B9R593_9BACT</name>
<dbReference type="InterPro" id="IPR002821">
    <property type="entry name" value="Hydantoinase_A"/>
</dbReference>
<feature type="domain" description="Acetophenone carboxylase-like C-terminal" evidence="5">
    <location>
        <begin position="722"/>
        <end position="771"/>
    </location>
</feature>
<dbReference type="PANTHER" id="PTHR11365:SF23">
    <property type="entry name" value="HYPOTHETICAL 5-OXOPROLINASE (EUROFUNG)-RELATED"/>
    <property type="match status" value="1"/>
</dbReference>
<feature type="domain" description="Hydantoinase B/oxoprolinase" evidence="3">
    <location>
        <begin position="798"/>
        <end position="1318"/>
    </location>
</feature>
<sequence length="1321" mass="141151">MLQPILLMTSAQATAPMPDASQPLQVWADVGGTFTDCFVTDSQGRRSIKVLSSGVTKGMIAAVSTREGCTCLIDPRRSADAADFWTGFTLRVLDAGGGIVEQATVTAFTADDGGLLLDRLLPSVQADQTYELVSQLESPALAVRQLLGLPLNSPLPPLTARLGTTRGTNALLTRRGAAVTLLVTRGFADLLRIGEQDRPDLFALSIVKPPPLTEDVLEIDERLDARGSVLRPLDEDAVRQTLQTAYDRGARTLAISLLHAYQNDIHERAIERLAREIGFEDISRSSELAPLIKLVARTETTTLDAYLNPILNRYLSKVWEQLGGPGAAQLSWMTSGGSLVASEHFRGADSVLSGPAGGVVALAALANEHAITAGAIGLDMGGTSTDVSLYDGRLRRQFESRKAGLRMLTPMMAIETVAAGGGSVCSLEGQRLLVGPDSAGADPGPACYGRGGPLTVTDLNLVLGRIDAARFPFPLDRDAAVAQLQAIADRLPPGTLHGDAPPYLLLAEGFWKIAVGHMAEAVRTITTAEGVDPRPMTLVGFGGAAGQHLSAVAAALAMDRVFDHPDASLLSALGMGKADRGVTRTAGVYRLLGDVTEPLVNELQHTLLQQSCEALELPAGELSAGDAAEPSETFEPQNTSKTWTVDLRYQGTESTLELPLLPQQTLAERFSAEHQERFGYHHPQRPIEWVALRLEHRVRPHRVQPVEPLTETFQVTAEEHCPLFHEGRWQSAARVQREALRPGATITGPALITSDTSTLVVEPGWSATMQNDHSLDVRRQRQEFASPTVDPQTNEPTDAVLVEIVGRRLQGIADSMGEVLRRTAISVNVKERRDYSCAVFRGDGTLVANAPHVPVHLGAMGHTVRHLLKRFPQMTAGDCYVTNDPFAGGSHLPDVTVISPVFVDADATQPQFFVGSRAHHAEIGGITPGSMPPAATSLADEGVWIRDFALVREGVDHEAALRQMLSDGPHPSRAVEENLADIAAQRAAGHRGGKDLKELADKLGGAGVLDGCMQQLQRLSRSAVTQFATTLPAESRFEDELDDGSKICVTLTRTDRKAADAPHALSIDFAGTADVHPHGFNATPGIVTAAVLYVMRCAIDRPLPLNEGFMQAIDLKLPSGILNPPSDEDARRCPAVVAGNVETSQRVVDVLLGALGLAAASQGTMNNVLIGDDSFGYYETICGGSGATAQAAGADAVHTHMTNTRITDPEVLESRYPVRLWQFRIRQGSGGDGRWPGGNGVVRKWEFLRPLTLSLLTGRRQGHQPYGVAGGQPGKSGINWLQRSGRPPETLPACCTLSVKVGDRLIIETPGGAAWGTPSPP</sequence>
<dbReference type="KEGG" id="rul:UC8_34030"/>
<reference evidence="6 7" key="1">
    <citation type="submission" date="2019-08" db="EMBL/GenBank/DDBJ databases">
        <title>Deep-cultivation of Planctomycetes and their phenomic and genomic characterization uncovers novel biology.</title>
        <authorList>
            <person name="Wiegand S."/>
            <person name="Jogler M."/>
            <person name="Boedeker C."/>
            <person name="Pinto D."/>
            <person name="Vollmers J."/>
            <person name="Rivas-Marin E."/>
            <person name="Kohn T."/>
            <person name="Peeters S.H."/>
            <person name="Heuer A."/>
            <person name="Rast P."/>
            <person name="Oberbeckmann S."/>
            <person name="Bunk B."/>
            <person name="Jeske O."/>
            <person name="Meyerdierks A."/>
            <person name="Storesund J.E."/>
            <person name="Kallscheuer N."/>
            <person name="Luecker S."/>
            <person name="Lage O.M."/>
            <person name="Pohl T."/>
            <person name="Merkel B.J."/>
            <person name="Hornburger P."/>
            <person name="Mueller R.-W."/>
            <person name="Bruemmer F."/>
            <person name="Labrenz M."/>
            <person name="Spormann A.M."/>
            <person name="Op den Camp H."/>
            <person name="Overmann J."/>
            <person name="Amann R."/>
            <person name="Jetten M.S.M."/>
            <person name="Mascher T."/>
            <person name="Medema M.H."/>
            <person name="Devos D.P."/>
            <person name="Kaster A.-K."/>
            <person name="Ovreas L."/>
            <person name="Rohde M."/>
            <person name="Galperin M.Y."/>
            <person name="Jogler C."/>
        </authorList>
    </citation>
    <scope>NUCLEOTIDE SEQUENCE [LARGE SCALE GENOMIC DNA]</scope>
    <source>
        <strain evidence="6 7">UC8</strain>
    </source>
</reference>
<keyword evidence="6" id="KW-0436">Ligase</keyword>
<dbReference type="GO" id="GO:0006749">
    <property type="term" value="P:glutathione metabolic process"/>
    <property type="evidence" value="ECO:0007669"/>
    <property type="project" value="TreeGrafter"/>
</dbReference>
<evidence type="ECO:0000259" key="2">
    <source>
        <dbReference type="Pfam" id="PF01968"/>
    </source>
</evidence>
<evidence type="ECO:0000259" key="3">
    <source>
        <dbReference type="Pfam" id="PF02538"/>
    </source>
</evidence>
<dbReference type="Pfam" id="PF19278">
    <property type="entry name" value="Hydant_A_C"/>
    <property type="match status" value="1"/>
</dbReference>
<dbReference type="InterPro" id="IPR008040">
    <property type="entry name" value="Hydant_A_N"/>
</dbReference>
<dbReference type="GO" id="GO:0016874">
    <property type="term" value="F:ligase activity"/>
    <property type="evidence" value="ECO:0007669"/>
    <property type="project" value="UniProtKB-KW"/>
</dbReference>
<evidence type="ECO:0000256" key="1">
    <source>
        <dbReference type="ARBA" id="ARBA00010403"/>
    </source>
</evidence>
<dbReference type="Pfam" id="PF05378">
    <property type="entry name" value="Hydant_A_N"/>
    <property type="match status" value="1"/>
</dbReference>
<evidence type="ECO:0000313" key="7">
    <source>
        <dbReference type="Proteomes" id="UP000325286"/>
    </source>
</evidence>
<organism evidence="6 7">
    <name type="scientific">Roseimaritima ulvae</name>
    <dbReference type="NCBI Taxonomy" id="980254"/>
    <lineage>
        <taxon>Bacteria</taxon>
        <taxon>Pseudomonadati</taxon>
        <taxon>Planctomycetota</taxon>
        <taxon>Planctomycetia</taxon>
        <taxon>Pirellulales</taxon>
        <taxon>Pirellulaceae</taxon>
        <taxon>Roseimaritima</taxon>
    </lineage>
</organism>
<dbReference type="EMBL" id="CP042914">
    <property type="protein sequence ID" value="QEG41383.1"/>
    <property type="molecule type" value="Genomic_DNA"/>
</dbReference>
<dbReference type="InterPro" id="IPR045079">
    <property type="entry name" value="Oxoprolinase-like"/>
</dbReference>
<comment type="similarity">
    <text evidence="1">Belongs to the oxoprolinase family.</text>
</comment>
<keyword evidence="7" id="KW-1185">Reference proteome</keyword>
<dbReference type="PANTHER" id="PTHR11365">
    <property type="entry name" value="5-OXOPROLINASE RELATED"/>
    <property type="match status" value="1"/>
</dbReference>
<evidence type="ECO:0000259" key="5">
    <source>
        <dbReference type="Pfam" id="PF19278"/>
    </source>
</evidence>
<dbReference type="Proteomes" id="UP000325286">
    <property type="component" value="Chromosome"/>
</dbReference>
<evidence type="ECO:0000259" key="4">
    <source>
        <dbReference type="Pfam" id="PF05378"/>
    </source>
</evidence>
<gene>
    <name evidence="6" type="primary">apc3</name>
    <name evidence="6" type="ORF">UC8_34030</name>
</gene>
<feature type="domain" description="Hydantoinase/oxoprolinase N-terminal" evidence="4">
    <location>
        <begin position="127"/>
        <end position="278"/>
    </location>
</feature>
<accession>A0A5B9R593</accession>
<dbReference type="GO" id="GO:0005829">
    <property type="term" value="C:cytosol"/>
    <property type="evidence" value="ECO:0007669"/>
    <property type="project" value="TreeGrafter"/>
</dbReference>
<evidence type="ECO:0000313" key="6">
    <source>
        <dbReference type="EMBL" id="QEG41383.1"/>
    </source>
</evidence>
<protein>
    <submittedName>
        <fullName evidence="6">Acetophenone carboxylase gamma subunit</fullName>
        <ecNumber evidence="6">6.4.1.8</ecNumber>
    </submittedName>
</protein>
<dbReference type="InterPro" id="IPR049517">
    <property type="entry name" value="ACX-like_C"/>
</dbReference>
<dbReference type="Pfam" id="PF01968">
    <property type="entry name" value="Hydantoinase_A"/>
    <property type="match status" value="1"/>
</dbReference>
<dbReference type="Pfam" id="PF02538">
    <property type="entry name" value="Hydantoinase_B"/>
    <property type="match status" value="1"/>
</dbReference>
<dbReference type="InterPro" id="IPR003692">
    <property type="entry name" value="Hydantoinase_B"/>
</dbReference>